<dbReference type="PROSITE" id="PS01248">
    <property type="entry name" value="EGF_LAM_1"/>
    <property type="match status" value="3"/>
</dbReference>
<keyword evidence="3 6" id="KW-1015">Disulfide bond</keyword>
<protein>
    <submittedName>
        <fullName evidence="11">Laminin subunit gamma-1-like</fullName>
    </submittedName>
</protein>
<feature type="disulfide bond" evidence="6">
    <location>
        <begin position="93"/>
        <end position="105"/>
    </location>
</feature>
<dbReference type="Pfam" id="PF00053">
    <property type="entry name" value="EGF_laminin"/>
    <property type="match status" value="9"/>
</dbReference>
<dbReference type="SMART" id="SM00180">
    <property type="entry name" value="EGF_Lam"/>
    <property type="match status" value="7"/>
</dbReference>
<keyword evidence="1" id="KW-0732">Signal</keyword>
<feature type="domain" description="Laminin EGF-like" evidence="8">
    <location>
        <begin position="93"/>
        <end position="139"/>
    </location>
</feature>
<evidence type="ECO:0000313" key="11">
    <source>
        <dbReference type="RefSeq" id="XP_014670570.1"/>
    </source>
</evidence>
<evidence type="ECO:0000313" key="10">
    <source>
        <dbReference type="Proteomes" id="UP000695022"/>
    </source>
</evidence>
<gene>
    <name evidence="11" type="primary">LOC106811462</name>
</gene>
<dbReference type="InterPro" id="IPR000034">
    <property type="entry name" value="Laminin_IV"/>
</dbReference>
<dbReference type="PANTHER" id="PTHR10574">
    <property type="entry name" value="NETRIN/LAMININ-RELATED"/>
    <property type="match status" value="1"/>
</dbReference>
<keyword evidence="10" id="KW-1185">Reference proteome</keyword>
<dbReference type="SMART" id="SM00181">
    <property type="entry name" value="EGF"/>
    <property type="match status" value="6"/>
</dbReference>
<evidence type="ECO:0000256" key="5">
    <source>
        <dbReference type="ARBA" id="ARBA00023292"/>
    </source>
</evidence>
<keyword evidence="5 6" id="KW-0424">Laminin EGF-like domain</keyword>
<evidence type="ECO:0000256" key="3">
    <source>
        <dbReference type="ARBA" id="ARBA00023157"/>
    </source>
</evidence>
<feature type="disulfide bond" evidence="6">
    <location>
        <begin position="442"/>
        <end position="451"/>
    </location>
</feature>
<evidence type="ECO:0000256" key="6">
    <source>
        <dbReference type="PROSITE-ProRule" id="PRU00460"/>
    </source>
</evidence>
<feature type="disulfide bond" evidence="6">
    <location>
        <begin position="551"/>
        <end position="560"/>
    </location>
</feature>
<dbReference type="PROSITE" id="PS50027">
    <property type="entry name" value="EGF_LAM_2"/>
    <property type="match status" value="5"/>
</dbReference>
<dbReference type="Gene3D" id="2.10.25.10">
    <property type="entry name" value="Laminin"/>
    <property type="match status" value="8"/>
</dbReference>
<feature type="domain" description="Laminin IV type A" evidence="9">
    <location>
        <begin position="219"/>
        <end position="389"/>
    </location>
</feature>
<dbReference type="InterPro" id="IPR050440">
    <property type="entry name" value="Laminin/Netrin_ECM"/>
</dbReference>
<organism evidence="10 11">
    <name type="scientific">Priapulus caudatus</name>
    <name type="common">Priapulid worm</name>
    <dbReference type="NCBI Taxonomy" id="37621"/>
    <lineage>
        <taxon>Eukaryota</taxon>
        <taxon>Metazoa</taxon>
        <taxon>Ecdysozoa</taxon>
        <taxon>Scalidophora</taxon>
        <taxon>Priapulida</taxon>
        <taxon>Priapulimorpha</taxon>
        <taxon>Priapulimorphida</taxon>
        <taxon>Priapulidae</taxon>
        <taxon>Priapulus</taxon>
    </lineage>
</organism>
<accession>A0ABM1EEE9</accession>
<feature type="domain" description="Laminin EGF-like" evidence="8">
    <location>
        <begin position="424"/>
        <end position="472"/>
    </location>
</feature>
<dbReference type="PANTHER" id="PTHR10574:SF435">
    <property type="entry name" value="LAMININ SUBUNIT GAMMA-1"/>
    <property type="match status" value="1"/>
</dbReference>
<keyword evidence="2" id="KW-0677">Repeat</keyword>
<dbReference type="SMART" id="SM00281">
    <property type="entry name" value="LamB"/>
    <property type="match status" value="1"/>
</dbReference>
<feature type="coiled-coil region" evidence="7">
    <location>
        <begin position="696"/>
        <end position="814"/>
    </location>
</feature>
<dbReference type="PRINTS" id="PR00011">
    <property type="entry name" value="EGFLAMININ"/>
</dbReference>
<dbReference type="InterPro" id="IPR000742">
    <property type="entry name" value="EGF"/>
</dbReference>
<sequence length="1006" mass="110904">MCEHKTTGPDCERCLPFYNDQPWGRATVSDARQCQPCDCNGLSVTCYFDPDLHARTGHGGHCTDCRENTSGPHCELCRENFYRRPVDDRCSDCQCNPTGSRTLQCDDGGRCQCKPGVTGDKCDRCQPGFYEFGEGGCRSCDCTEAGSLDNSPTCDSRNGQCSCKEHVEGRTCDQCKPGYFNLESDNKFGCIPCFCYGHSSTCQSSDDYVARNIGADFNNGAQNWKAVDQEGNRVDIQWNAITQNIGVNAEKNEMVYFTAPSRFLGDRRASYNQILEFSLHIGEEGGSPTRYDVVLVGGDGQKVSVPVFAQRQQMPRTVGQKFKFKLSEHPDYQWSPYMNPISFMHLLSNLTELKIRGTYTPGGVGFLDAIKLGSARRGSSGDPARWVEQCTCTDSYLGQNCEDCAPGFRRDPPNGGPLDRCVPCQCNNHSETCDVQTGRCICQHYTEGNNCERCVSGYYGNPSMGTPNDCQVCPCPNQGPCIQVQDNQVACLNCPAGYGGLLCDVCTDGHYGDPEGKYGLPSDCMSCTCNDNIDPNAIGNCNGTTGECLKCIYDTTGRMCERCLPGFYGSALTNDKPGCHACNCYPPGTDANGDGEVQCDMDNGQCPCKENVSGRKCGECAVGYWNIDRYYDAEDLFDRTKQLAEDAREQATEVYDEVLETLTDANSLQLPTVDSDAYNTQATQISEEAERISDEAMSLMTDNEQLIEDISGQEEEARRLLREGERQQNIADEMLADVDRAKAKAEEAVAKGDETLTEARETLKTLQDFDKQVRESEGKAKEAMTQVPDIEQLIGDAENKTQAAQNLLADAEHDATEARDIARQAQTIAEGASDDAGNIREEAGTTKQRAGELKDESTTLADEVSTLDDLLTQLENQTGTNELLAKQALSKADQAKKKATASSIKVQTALDTVKQILDTLNNLDSVDEVRLNELERDLEEAEKRLKDANLEERVQELRVANEQQSQWVKDYSADLEQLRRDVDNIEDIRDALPDGCFRTEVLEPVG</sequence>
<evidence type="ECO:0000256" key="4">
    <source>
        <dbReference type="ARBA" id="ARBA00023180"/>
    </source>
</evidence>
<evidence type="ECO:0000259" key="8">
    <source>
        <dbReference type="PROSITE" id="PS50027"/>
    </source>
</evidence>
<dbReference type="SUPFAM" id="SSF57196">
    <property type="entry name" value="EGF/Laminin"/>
    <property type="match status" value="8"/>
</dbReference>
<feature type="domain" description="Laminin EGF-like" evidence="8">
    <location>
        <begin position="527"/>
        <end position="581"/>
    </location>
</feature>
<keyword evidence="4" id="KW-0325">Glycoprotein</keyword>
<evidence type="ECO:0000256" key="7">
    <source>
        <dbReference type="SAM" id="Coils"/>
    </source>
</evidence>
<evidence type="ECO:0000259" key="9">
    <source>
        <dbReference type="PROSITE" id="PS51115"/>
    </source>
</evidence>
<feature type="disulfide bond" evidence="6">
    <location>
        <begin position="608"/>
        <end position="617"/>
    </location>
</feature>
<proteinExistence type="predicted"/>
<dbReference type="InterPro" id="IPR002049">
    <property type="entry name" value="LE_dom"/>
</dbReference>
<feature type="coiled-coil region" evidence="7">
    <location>
        <begin position="924"/>
        <end position="988"/>
    </location>
</feature>
<dbReference type="PROSITE" id="PS51115">
    <property type="entry name" value="LAMININ_IVA"/>
    <property type="match status" value="1"/>
</dbReference>
<feature type="domain" description="Laminin EGF-like" evidence="8">
    <location>
        <begin position="582"/>
        <end position="632"/>
    </location>
</feature>
<dbReference type="Proteomes" id="UP000695022">
    <property type="component" value="Unplaced"/>
</dbReference>
<keyword evidence="7" id="KW-0175">Coiled coil</keyword>
<feature type="domain" description="Laminin EGF-like" evidence="8">
    <location>
        <begin position="140"/>
        <end position="192"/>
    </location>
</feature>
<name>A0ABM1EEE9_PRICU</name>
<dbReference type="RefSeq" id="XP_014670570.1">
    <property type="nucleotide sequence ID" value="XM_014815084.1"/>
</dbReference>
<dbReference type="Pfam" id="PF00052">
    <property type="entry name" value="Laminin_B"/>
    <property type="match status" value="1"/>
</dbReference>
<evidence type="ECO:0000256" key="1">
    <source>
        <dbReference type="ARBA" id="ARBA00022729"/>
    </source>
</evidence>
<feature type="disulfide bond" evidence="6">
    <location>
        <begin position="163"/>
        <end position="172"/>
    </location>
</feature>
<dbReference type="GeneID" id="106811462"/>
<dbReference type="CDD" id="cd00055">
    <property type="entry name" value="EGF_Lam"/>
    <property type="match status" value="6"/>
</dbReference>
<reference evidence="11" key="1">
    <citation type="submission" date="2025-08" db="UniProtKB">
        <authorList>
            <consortium name="RefSeq"/>
        </authorList>
    </citation>
    <scope>IDENTIFICATION</scope>
</reference>
<evidence type="ECO:0000256" key="2">
    <source>
        <dbReference type="ARBA" id="ARBA00022737"/>
    </source>
</evidence>
<comment type="caution">
    <text evidence="6">Lacks conserved residue(s) required for the propagation of feature annotation.</text>
</comment>
<feature type="disulfide bond" evidence="6">
    <location>
        <begin position="113"/>
        <end position="122"/>
    </location>
</feature>